<gene>
    <name evidence="8" type="ORF">Acaty_c0964</name>
</gene>
<evidence type="ECO:0000256" key="4">
    <source>
        <dbReference type="ARBA" id="ARBA00022989"/>
    </source>
</evidence>
<dbReference type="EMBL" id="CP005986">
    <property type="protein sequence ID" value="AIA54838.1"/>
    <property type="molecule type" value="Genomic_DNA"/>
</dbReference>
<dbReference type="KEGG" id="acz:Acaty_c0964"/>
<dbReference type="PANTHER" id="PTHR32322:SF2">
    <property type="entry name" value="EAMA DOMAIN-CONTAINING PROTEIN"/>
    <property type="match status" value="1"/>
</dbReference>
<evidence type="ECO:0000256" key="5">
    <source>
        <dbReference type="ARBA" id="ARBA00023136"/>
    </source>
</evidence>
<reference evidence="8 9" key="1">
    <citation type="journal article" date="2009" name="J. Bacteriol.">
        <title>Draft genome sequence of the extremely acidophilic bacterium Acidithiobacillus caldus ATCC 51756 reveals metabolic versatility in the genus Acidithiobacillus.</title>
        <authorList>
            <person name="Valdes J."/>
            <person name="Quatrini R."/>
            <person name="Hallberg K."/>
            <person name="Dopson M."/>
            <person name="Valenzuela P.D."/>
            <person name="Holmes D.S."/>
        </authorList>
    </citation>
    <scope>NUCLEOTIDE SEQUENCE [LARGE SCALE GENOMIC DNA]</scope>
    <source>
        <strain evidence="9">ATCC 51756 / DSM 8584 / KU</strain>
    </source>
</reference>
<evidence type="ECO:0000256" key="2">
    <source>
        <dbReference type="ARBA" id="ARBA00007362"/>
    </source>
</evidence>
<dbReference type="GeneID" id="92930991"/>
<feature type="transmembrane region" description="Helical" evidence="6">
    <location>
        <begin position="216"/>
        <end position="238"/>
    </location>
</feature>
<dbReference type="Pfam" id="PF00892">
    <property type="entry name" value="EamA"/>
    <property type="match status" value="2"/>
</dbReference>
<feature type="transmembrane region" description="Helical" evidence="6">
    <location>
        <begin position="152"/>
        <end position="171"/>
    </location>
</feature>
<feature type="transmembrane region" description="Helical" evidence="6">
    <location>
        <begin position="245"/>
        <end position="265"/>
    </location>
</feature>
<dbReference type="PANTHER" id="PTHR32322">
    <property type="entry name" value="INNER MEMBRANE TRANSPORTER"/>
    <property type="match status" value="1"/>
</dbReference>
<keyword evidence="3 6" id="KW-0812">Transmembrane</keyword>
<feature type="transmembrane region" description="Helical" evidence="6">
    <location>
        <begin position="103"/>
        <end position="120"/>
    </location>
</feature>
<evidence type="ECO:0000313" key="8">
    <source>
        <dbReference type="EMBL" id="AIA54838.1"/>
    </source>
</evidence>
<evidence type="ECO:0000256" key="1">
    <source>
        <dbReference type="ARBA" id="ARBA00004141"/>
    </source>
</evidence>
<organism evidence="8 9">
    <name type="scientific">Acidithiobacillus caldus (strain ATCC 51756 / DSM 8584 / KU)</name>
    <dbReference type="NCBI Taxonomy" id="637389"/>
    <lineage>
        <taxon>Bacteria</taxon>
        <taxon>Pseudomonadati</taxon>
        <taxon>Pseudomonadota</taxon>
        <taxon>Acidithiobacillia</taxon>
        <taxon>Acidithiobacillales</taxon>
        <taxon>Acidithiobacillaceae</taxon>
        <taxon>Acidithiobacillus</taxon>
    </lineage>
</organism>
<feature type="transmembrane region" description="Helical" evidence="6">
    <location>
        <begin position="127"/>
        <end position="146"/>
    </location>
</feature>
<sequence length="306" mass="33626">MRTHSPTPAPWLPLAAIVTIALIWGYNWVVMKVAIEDCPPLIFAALRVALGAVVLLPLLLLLKRPLRRPPLRYVLPFGLLQSTGFVGFTLWALEYGGAGKTAILVYMMPIWLMLLAWPLLGERLHGLHWPALLLALLGLLCILSPWDFHGAWQGPAFALLSGLLWAGAAIWQKRHMPPGQDLLNATFWQTALGAVGLIVVSLWIDPLRIQWSPLFTAALVYNVIPGTAIAYLLWAYALKHLPSGVAGMAMLLAPLIGVLAAWWQLDEVPGGWESLGMIAIFIALSLVSWQHLRPTPSPEVLPTPQE</sequence>
<name>A0A059ZTN7_ACICK</name>
<accession>A0A059ZTN7</accession>
<dbReference type="HOGENOM" id="CLU_033863_5_0_6"/>
<dbReference type="InterPro" id="IPR050638">
    <property type="entry name" value="AA-Vitamin_Transporters"/>
</dbReference>
<dbReference type="SUPFAM" id="SSF103481">
    <property type="entry name" value="Multidrug resistance efflux transporter EmrE"/>
    <property type="match status" value="2"/>
</dbReference>
<feature type="transmembrane region" description="Helical" evidence="6">
    <location>
        <begin position="271"/>
        <end position="289"/>
    </location>
</feature>
<comment type="similarity">
    <text evidence="2">Belongs to the EamA transporter family.</text>
</comment>
<feature type="domain" description="EamA" evidence="7">
    <location>
        <begin position="154"/>
        <end position="288"/>
    </location>
</feature>
<dbReference type="eggNOG" id="COG0697">
    <property type="taxonomic scope" value="Bacteria"/>
</dbReference>
<dbReference type="RefSeq" id="WP_004871392.1">
    <property type="nucleotide sequence ID" value="NZ_CP005986.1"/>
</dbReference>
<feature type="transmembrane region" description="Helical" evidence="6">
    <location>
        <begin position="41"/>
        <end position="61"/>
    </location>
</feature>
<dbReference type="GO" id="GO:0016020">
    <property type="term" value="C:membrane"/>
    <property type="evidence" value="ECO:0007669"/>
    <property type="project" value="UniProtKB-SubCell"/>
</dbReference>
<evidence type="ECO:0000259" key="7">
    <source>
        <dbReference type="Pfam" id="PF00892"/>
    </source>
</evidence>
<feature type="transmembrane region" description="Helical" evidence="6">
    <location>
        <begin position="12"/>
        <end position="29"/>
    </location>
</feature>
<protein>
    <submittedName>
        <fullName evidence="8">Permease of the drug/metabolite transporter (DMT) superfamily</fullName>
    </submittedName>
</protein>
<dbReference type="AlphaFoldDB" id="A0A059ZTN7"/>
<evidence type="ECO:0000256" key="3">
    <source>
        <dbReference type="ARBA" id="ARBA00022692"/>
    </source>
</evidence>
<feature type="transmembrane region" description="Helical" evidence="6">
    <location>
        <begin position="73"/>
        <end position="91"/>
    </location>
</feature>
<proteinExistence type="inferred from homology"/>
<dbReference type="InterPro" id="IPR037185">
    <property type="entry name" value="EmrE-like"/>
</dbReference>
<dbReference type="InterPro" id="IPR000620">
    <property type="entry name" value="EamA_dom"/>
</dbReference>
<keyword evidence="4 6" id="KW-1133">Transmembrane helix</keyword>
<feature type="domain" description="EamA" evidence="7">
    <location>
        <begin position="15"/>
        <end position="143"/>
    </location>
</feature>
<comment type="subcellular location">
    <subcellularLocation>
        <location evidence="1">Membrane</location>
        <topology evidence="1">Multi-pass membrane protein</topology>
    </subcellularLocation>
</comment>
<feature type="transmembrane region" description="Helical" evidence="6">
    <location>
        <begin position="183"/>
        <end position="204"/>
    </location>
</feature>
<dbReference type="Proteomes" id="UP000005522">
    <property type="component" value="Chromosome"/>
</dbReference>
<evidence type="ECO:0000313" key="9">
    <source>
        <dbReference type="Proteomes" id="UP000005522"/>
    </source>
</evidence>
<evidence type="ECO:0000256" key="6">
    <source>
        <dbReference type="SAM" id="Phobius"/>
    </source>
</evidence>
<keyword evidence="5 6" id="KW-0472">Membrane</keyword>